<dbReference type="SUPFAM" id="SSF159709">
    <property type="entry name" value="PhnH-like"/>
    <property type="match status" value="1"/>
</dbReference>
<dbReference type="GO" id="GO:0016829">
    <property type="term" value="F:lyase activity"/>
    <property type="evidence" value="ECO:0007669"/>
    <property type="project" value="UniProtKB-KW"/>
</dbReference>
<sequence length="212" mass="23413">MTKVTHLPGFEDSVHDAQRTFRSLLDANARPGTPYPITASMTVPSGLTLACAAACLTLLDLDVQVWLQPSFASSATPHSPLPTPHSFFRDWLLFHTGCRFTQQPGEADFALIGDLAALPELSDFSWGTAEQPEASTTLLVQVESWEKGQPVMLTGPGILHHKEIAPQVPRHFWDFWVKNHQAYPQGVDVFLFTENAVMGLPRTAKPEVCYES</sequence>
<dbReference type="GO" id="GO:0019634">
    <property type="term" value="P:organic phosphonate metabolic process"/>
    <property type="evidence" value="ECO:0007669"/>
    <property type="project" value="InterPro"/>
</dbReference>
<proteinExistence type="predicted"/>
<reference evidence="1" key="1">
    <citation type="submission" date="2020-10" db="EMBL/GenBank/DDBJ databases">
        <authorList>
            <person name="Castelo-Branco R."/>
            <person name="Eusebio N."/>
            <person name="Adriana R."/>
            <person name="Vieira A."/>
            <person name="Brugerolle De Fraissinette N."/>
            <person name="Rezende De Castro R."/>
            <person name="Schneider M.P."/>
            <person name="Vasconcelos V."/>
            <person name="Leao P.N."/>
        </authorList>
    </citation>
    <scope>NUCLEOTIDE SEQUENCE</scope>
    <source>
        <strain evidence="1">LEGE 12446</strain>
    </source>
</reference>
<keyword evidence="2" id="KW-1185">Reference proteome</keyword>
<evidence type="ECO:0000313" key="2">
    <source>
        <dbReference type="Proteomes" id="UP000622533"/>
    </source>
</evidence>
<dbReference type="InterPro" id="IPR008772">
    <property type="entry name" value="Phosphonate_metab_PhnH"/>
</dbReference>
<comment type="caution">
    <text evidence="1">The sequence shown here is derived from an EMBL/GenBank/DDBJ whole genome shotgun (WGS) entry which is preliminary data.</text>
</comment>
<dbReference type="Pfam" id="PF05845">
    <property type="entry name" value="PhnH"/>
    <property type="match status" value="1"/>
</dbReference>
<accession>A0A8J7A380</accession>
<dbReference type="AlphaFoldDB" id="A0A8J7A380"/>
<keyword evidence="1" id="KW-0456">Lyase</keyword>
<dbReference type="Proteomes" id="UP000622533">
    <property type="component" value="Unassembled WGS sequence"/>
</dbReference>
<protein>
    <submittedName>
        <fullName evidence="1">Phosphonate C-P lyase system protein PhnH</fullName>
    </submittedName>
</protein>
<dbReference type="NCBIfam" id="TIGR03292">
    <property type="entry name" value="PhnH_redo"/>
    <property type="match status" value="1"/>
</dbReference>
<dbReference type="Gene3D" id="3.40.50.11310">
    <property type="entry name" value="Bacterial phosphonate metabolism protein PhnH"/>
    <property type="match status" value="1"/>
</dbReference>
<dbReference type="EMBL" id="JADEXS010001134">
    <property type="protein sequence ID" value="MBE9027908.1"/>
    <property type="molecule type" value="Genomic_DNA"/>
</dbReference>
<dbReference type="RefSeq" id="WP_193925829.1">
    <property type="nucleotide sequence ID" value="NZ_JADEXS020000001.1"/>
</dbReference>
<evidence type="ECO:0000313" key="1">
    <source>
        <dbReference type="EMBL" id="MBE9027908.1"/>
    </source>
</evidence>
<gene>
    <name evidence="1" type="primary">phnH</name>
    <name evidence="1" type="ORF">IQ276_37515</name>
</gene>
<dbReference type="PIRSF" id="PIRSF020680">
    <property type="entry name" value="PhnH"/>
    <property type="match status" value="1"/>
</dbReference>
<dbReference type="InterPro" id="IPR038058">
    <property type="entry name" value="PhnH-like_sp"/>
</dbReference>
<name>A0A8J7A380_DESMC</name>
<organism evidence="1 2">
    <name type="scientific">Desmonostoc muscorum LEGE 12446</name>
    <dbReference type="NCBI Taxonomy" id="1828758"/>
    <lineage>
        <taxon>Bacteria</taxon>
        <taxon>Bacillati</taxon>
        <taxon>Cyanobacteriota</taxon>
        <taxon>Cyanophyceae</taxon>
        <taxon>Nostocales</taxon>
        <taxon>Nostocaceae</taxon>
        <taxon>Desmonostoc</taxon>
    </lineage>
</organism>